<dbReference type="GeneID" id="6017255"/>
<reference evidence="2 3" key="1">
    <citation type="journal article" date="2010" name="Proc. Natl. Acad. Sci. U.S.A.">
        <title>Insights into evolution of multicellular fungi from the assembled chromosomes of the mushroom Coprinopsis cinerea (Coprinus cinereus).</title>
        <authorList>
            <person name="Stajich J.E."/>
            <person name="Wilke S.K."/>
            <person name="Ahren D."/>
            <person name="Au C.H."/>
            <person name="Birren B.W."/>
            <person name="Borodovsky M."/>
            <person name="Burns C."/>
            <person name="Canback B."/>
            <person name="Casselton L.A."/>
            <person name="Cheng C.K."/>
            <person name="Deng J."/>
            <person name="Dietrich F.S."/>
            <person name="Fargo D.C."/>
            <person name="Farman M.L."/>
            <person name="Gathman A.C."/>
            <person name="Goldberg J."/>
            <person name="Guigo R."/>
            <person name="Hoegger P.J."/>
            <person name="Hooker J.B."/>
            <person name="Huggins A."/>
            <person name="James T.Y."/>
            <person name="Kamada T."/>
            <person name="Kilaru S."/>
            <person name="Kodira C."/>
            <person name="Kues U."/>
            <person name="Kupfer D."/>
            <person name="Kwan H.S."/>
            <person name="Lomsadze A."/>
            <person name="Li W."/>
            <person name="Lilly W.W."/>
            <person name="Ma L.J."/>
            <person name="Mackey A.J."/>
            <person name="Manning G."/>
            <person name="Martin F."/>
            <person name="Muraguchi H."/>
            <person name="Natvig D.O."/>
            <person name="Palmerini H."/>
            <person name="Ramesh M.A."/>
            <person name="Rehmeyer C.J."/>
            <person name="Roe B.A."/>
            <person name="Shenoy N."/>
            <person name="Stanke M."/>
            <person name="Ter-Hovhannisyan V."/>
            <person name="Tunlid A."/>
            <person name="Velagapudi R."/>
            <person name="Vision T.J."/>
            <person name="Zeng Q."/>
            <person name="Zolan M.E."/>
            <person name="Pukkila P.J."/>
        </authorList>
    </citation>
    <scope>NUCLEOTIDE SEQUENCE [LARGE SCALE GENOMIC DNA]</scope>
    <source>
        <strain evidence="3">Okayama-7 / 130 / ATCC MYA-4618 / FGSC 9003</strain>
    </source>
</reference>
<name>A8PDI0_COPC7</name>
<dbReference type="InParanoid" id="A8PDI0"/>
<dbReference type="VEuPathDB" id="FungiDB:CC1G_09489"/>
<sequence length="346" mass="39720">MAEAINSTGGAQATMLSKPVVIPALSTNYDSKYIRAYPPELERYDISKEDFLRFLDKLSELASPSTPLSLLSVACGVVSLVPEPHCVLVGNIVSWVAEDAANEAAVKKTNIFLESANRKLWEPRGLHARIVKLATAAQVANMPILDGSRKDGKKVRVDKKAVVLPPVDDSSTEVQRESSSYLGTRSIRRLRALEPWTSPLDIQPPASQDKLEKQSALEAKFKNWDREQQEANTLKKRRQFQEKYEKKRHEVTERYERHMRDISEEESKVSAKAEKKGKSLEETTKAKYENRRAHERQEYEKKMARIEQQIQNRDTEEDKMRKIKMLLICRIEDIDRIKPVEEDSDW</sequence>
<dbReference type="OrthoDB" id="3068835at2759"/>
<proteinExistence type="predicted"/>
<evidence type="ECO:0000313" key="2">
    <source>
        <dbReference type="EMBL" id="EAU81245.1"/>
    </source>
</evidence>
<dbReference type="InterPro" id="IPR053221">
    <property type="entry name" value="Burnettramic_acid_biosynth"/>
</dbReference>
<keyword evidence="3" id="KW-1185">Reference proteome</keyword>
<dbReference type="EMBL" id="AACS02000006">
    <property type="protein sequence ID" value="EAU81245.1"/>
    <property type="molecule type" value="Genomic_DNA"/>
</dbReference>
<dbReference type="Proteomes" id="UP000001861">
    <property type="component" value="Unassembled WGS sequence"/>
</dbReference>
<organism evidence="2 3">
    <name type="scientific">Coprinopsis cinerea (strain Okayama-7 / 130 / ATCC MYA-4618 / FGSC 9003)</name>
    <name type="common">Inky cap fungus</name>
    <name type="synonym">Hormographiella aspergillata</name>
    <dbReference type="NCBI Taxonomy" id="240176"/>
    <lineage>
        <taxon>Eukaryota</taxon>
        <taxon>Fungi</taxon>
        <taxon>Dikarya</taxon>
        <taxon>Basidiomycota</taxon>
        <taxon>Agaricomycotina</taxon>
        <taxon>Agaricomycetes</taxon>
        <taxon>Agaricomycetidae</taxon>
        <taxon>Agaricales</taxon>
        <taxon>Agaricineae</taxon>
        <taxon>Psathyrellaceae</taxon>
        <taxon>Coprinopsis</taxon>
    </lineage>
</organism>
<protein>
    <submittedName>
        <fullName evidence="2">Uncharacterized protein</fullName>
    </submittedName>
</protein>
<dbReference type="OMA" id="KDRAKAH"/>
<evidence type="ECO:0000313" key="3">
    <source>
        <dbReference type="Proteomes" id="UP000001861"/>
    </source>
</evidence>
<dbReference type="eggNOG" id="ENOG502S9HR">
    <property type="taxonomic scope" value="Eukaryota"/>
</dbReference>
<dbReference type="PANTHER" id="PTHR38887:SF1">
    <property type="entry name" value="RAS MODIFICATION PROTEIN ERF4"/>
    <property type="match status" value="1"/>
</dbReference>
<feature type="region of interest" description="Disordered" evidence="1">
    <location>
        <begin position="262"/>
        <end position="298"/>
    </location>
</feature>
<dbReference type="RefSeq" id="XP_001840605.1">
    <property type="nucleotide sequence ID" value="XM_001840553.1"/>
</dbReference>
<comment type="caution">
    <text evidence="2">The sequence shown here is derived from an EMBL/GenBank/DDBJ whole genome shotgun (WGS) entry which is preliminary data.</text>
</comment>
<accession>A8PDI0</accession>
<dbReference type="PANTHER" id="PTHR38887">
    <property type="entry name" value="CHROMOSOME 21, WHOLE GENOME SHOTGUN SEQUENCE"/>
    <property type="match status" value="1"/>
</dbReference>
<gene>
    <name evidence="2" type="ORF">CC1G_09489</name>
</gene>
<dbReference type="AlphaFoldDB" id="A8PDI0"/>
<dbReference type="KEGG" id="cci:CC1G_09489"/>
<evidence type="ECO:0000256" key="1">
    <source>
        <dbReference type="SAM" id="MobiDB-lite"/>
    </source>
</evidence>